<dbReference type="AlphaFoldDB" id="A0A6G1JYU9"/>
<organism evidence="1 2">
    <name type="scientific">Pleomassaria siparia CBS 279.74</name>
    <dbReference type="NCBI Taxonomy" id="1314801"/>
    <lineage>
        <taxon>Eukaryota</taxon>
        <taxon>Fungi</taxon>
        <taxon>Dikarya</taxon>
        <taxon>Ascomycota</taxon>
        <taxon>Pezizomycotina</taxon>
        <taxon>Dothideomycetes</taxon>
        <taxon>Pleosporomycetidae</taxon>
        <taxon>Pleosporales</taxon>
        <taxon>Pleomassariaceae</taxon>
        <taxon>Pleomassaria</taxon>
    </lineage>
</organism>
<dbReference type="Proteomes" id="UP000799428">
    <property type="component" value="Unassembled WGS sequence"/>
</dbReference>
<reference evidence="1" key="1">
    <citation type="journal article" date="2020" name="Stud. Mycol.">
        <title>101 Dothideomycetes genomes: a test case for predicting lifestyles and emergence of pathogens.</title>
        <authorList>
            <person name="Haridas S."/>
            <person name="Albert R."/>
            <person name="Binder M."/>
            <person name="Bloem J."/>
            <person name="Labutti K."/>
            <person name="Salamov A."/>
            <person name="Andreopoulos B."/>
            <person name="Baker S."/>
            <person name="Barry K."/>
            <person name="Bills G."/>
            <person name="Bluhm B."/>
            <person name="Cannon C."/>
            <person name="Castanera R."/>
            <person name="Culley D."/>
            <person name="Daum C."/>
            <person name="Ezra D."/>
            <person name="Gonzalez J."/>
            <person name="Henrissat B."/>
            <person name="Kuo A."/>
            <person name="Liang C."/>
            <person name="Lipzen A."/>
            <person name="Lutzoni F."/>
            <person name="Magnuson J."/>
            <person name="Mondo S."/>
            <person name="Nolan M."/>
            <person name="Ohm R."/>
            <person name="Pangilinan J."/>
            <person name="Park H.-J."/>
            <person name="Ramirez L."/>
            <person name="Alfaro M."/>
            <person name="Sun H."/>
            <person name="Tritt A."/>
            <person name="Yoshinaga Y."/>
            <person name="Zwiers L.-H."/>
            <person name="Turgeon B."/>
            <person name="Goodwin S."/>
            <person name="Spatafora J."/>
            <person name="Crous P."/>
            <person name="Grigoriev I."/>
        </authorList>
    </citation>
    <scope>NUCLEOTIDE SEQUENCE</scope>
    <source>
        <strain evidence="1">CBS 279.74</strain>
    </source>
</reference>
<name>A0A6G1JYU9_9PLEO</name>
<dbReference type="EMBL" id="MU005778">
    <property type="protein sequence ID" value="KAF2705442.1"/>
    <property type="molecule type" value="Genomic_DNA"/>
</dbReference>
<proteinExistence type="predicted"/>
<accession>A0A6G1JYU9</accession>
<sequence>MAFTMIGIPRINPYTIVFFYYALHRHLQESWKEHPVLYINLSLKQSPAAIKQERIRNEQHLVPVSRGFGFTHPQHDRLLRILFPK</sequence>
<gene>
    <name evidence="1" type="ORF">K504DRAFT_90838</name>
</gene>
<evidence type="ECO:0000313" key="2">
    <source>
        <dbReference type="Proteomes" id="UP000799428"/>
    </source>
</evidence>
<protein>
    <submittedName>
        <fullName evidence="1">Uncharacterized protein</fullName>
    </submittedName>
</protein>
<keyword evidence="2" id="KW-1185">Reference proteome</keyword>
<evidence type="ECO:0000313" key="1">
    <source>
        <dbReference type="EMBL" id="KAF2705442.1"/>
    </source>
</evidence>